<evidence type="ECO:0000313" key="3">
    <source>
        <dbReference type="EMBL" id="BDQ37207.1"/>
    </source>
</evidence>
<evidence type="ECO:0008006" key="5">
    <source>
        <dbReference type="Google" id="ProtNLM"/>
    </source>
</evidence>
<evidence type="ECO:0000313" key="4">
    <source>
        <dbReference type="Proteomes" id="UP001317742"/>
    </source>
</evidence>
<keyword evidence="2" id="KW-0472">Membrane</keyword>
<dbReference type="PANTHER" id="PTHR39174:SF1">
    <property type="entry name" value="INNER MEMBRANE PROTEIN"/>
    <property type="match status" value="1"/>
</dbReference>
<dbReference type="EMBL" id="AP026709">
    <property type="protein sequence ID" value="BDQ37207.1"/>
    <property type="molecule type" value="Genomic_DNA"/>
</dbReference>
<organism evidence="3 4">
    <name type="scientific">Pseudodesulfovibrio nedwellii</name>
    <dbReference type="NCBI Taxonomy" id="2973072"/>
    <lineage>
        <taxon>Bacteria</taxon>
        <taxon>Pseudomonadati</taxon>
        <taxon>Thermodesulfobacteriota</taxon>
        <taxon>Desulfovibrionia</taxon>
        <taxon>Desulfovibrionales</taxon>
        <taxon>Desulfovibrionaceae</taxon>
    </lineage>
</organism>
<keyword evidence="2" id="KW-1133">Transmembrane helix</keyword>
<evidence type="ECO:0000256" key="2">
    <source>
        <dbReference type="SAM" id="Phobius"/>
    </source>
</evidence>
<feature type="compositionally biased region" description="Polar residues" evidence="1">
    <location>
        <begin position="91"/>
        <end position="106"/>
    </location>
</feature>
<reference evidence="3 4" key="1">
    <citation type="submission" date="2022-08" db="EMBL/GenBank/DDBJ databases">
        <title>Genome Sequence of the sulphate-reducing bacterium, Pseudodesulfovibrio sp. SYK.</title>
        <authorList>
            <person name="Kondo R."/>
            <person name="Kataoka T."/>
        </authorList>
    </citation>
    <scope>NUCLEOTIDE SEQUENCE [LARGE SCALE GENOMIC DNA]</scope>
    <source>
        <strain evidence="3 4">SYK</strain>
    </source>
</reference>
<feature type="transmembrane region" description="Helical" evidence="2">
    <location>
        <begin position="21"/>
        <end position="39"/>
    </location>
</feature>
<keyword evidence="2" id="KW-0812">Transmembrane</keyword>
<name>A0ABM8B0C3_9BACT</name>
<sequence length="106" mass="12251">MNKQSQDPRFKQANKEALLALGVYAMYFVWWYVCAYGMGSGNPDDYSYVLGMPEWFFYSCIVGYPLVTILLWIVVRFNFKDMPLDADESPTDITHSATNANSRKNR</sequence>
<feature type="transmembrane region" description="Helical" evidence="2">
    <location>
        <begin position="55"/>
        <end position="75"/>
    </location>
</feature>
<dbReference type="RefSeq" id="WP_281763066.1">
    <property type="nucleotide sequence ID" value="NZ_AP026709.1"/>
</dbReference>
<feature type="region of interest" description="Disordered" evidence="1">
    <location>
        <begin position="85"/>
        <end position="106"/>
    </location>
</feature>
<evidence type="ECO:0000256" key="1">
    <source>
        <dbReference type="SAM" id="MobiDB-lite"/>
    </source>
</evidence>
<dbReference type="Pfam" id="PF06196">
    <property type="entry name" value="DUF997"/>
    <property type="match status" value="1"/>
</dbReference>
<keyword evidence="4" id="KW-1185">Reference proteome</keyword>
<protein>
    <recommendedName>
        <fullName evidence="5">DUF997 family protein</fullName>
    </recommendedName>
</protein>
<accession>A0ABM8B0C3</accession>
<proteinExistence type="predicted"/>
<dbReference type="InterPro" id="IPR010398">
    <property type="entry name" value="DUF997"/>
</dbReference>
<dbReference type="PANTHER" id="PTHR39174">
    <property type="entry name" value="INNER MEMBRANE PROTEIN-RELATED"/>
    <property type="match status" value="1"/>
</dbReference>
<gene>
    <name evidence="3" type="ORF">SYK_15670</name>
</gene>
<dbReference type="Proteomes" id="UP001317742">
    <property type="component" value="Chromosome"/>
</dbReference>